<dbReference type="Pfam" id="PF00046">
    <property type="entry name" value="Homeodomain"/>
    <property type="match status" value="1"/>
</dbReference>
<dbReference type="InterPro" id="IPR001356">
    <property type="entry name" value="HD"/>
</dbReference>
<dbReference type="Proteomes" id="UP000002281">
    <property type="component" value="Chromosome 1"/>
</dbReference>
<evidence type="ECO:0000256" key="5">
    <source>
        <dbReference type="SAM" id="MobiDB-lite"/>
    </source>
</evidence>
<dbReference type="GO" id="GO:0005634">
    <property type="term" value="C:nucleus"/>
    <property type="evidence" value="ECO:0000318"/>
    <property type="project" value="GO_Central"/>
</dbReference>
<protein>
    <recommendedName>
        <fullName evidence="6">Homeobox domain-containing protein</fullName>
    </recommendedName>
</protein>
<dbReference type="PANTHER" id="PTHR24341">
    <property type="entry name" value="HOMEOBOX PROTEIN ENGRAILED"/>
    <property type="match status" value="1"/>
</dbReference>
<dbReference type="AlphaFoldDB" id="A0A9L0SWS2"/>
<keyword evidence="2 3" id="KW-0539">Nucleus</keyword>
<dbReference type="GeneTree" id="ENSGT00520000058758"/>
<feature type="compositionally biased region" description="Low complexity" evidence="5">
    <location>
        <begin position="60"/>
        <end position="70"/>
    </location>
</feature>
<dbReference type="InterPro" id="IPR050720">
    <property type="entry name" value="Engrailed_Homeobox_TFs"/>
</dbReference>
<feature type="DNA-binding region" description="Homeobox" evidence="3">
    <location>
        <begin position="89"/>
        <end position="148"/>
    </location>
</feature>
<reference evidence="7" key="2">
    <citation type="submission" date="2025-08" db="UniProtKB">
        <authorList>
            <consortium name="Ensembl"/>
        </authorList>
    </citation>
    <scope>IDENTIFICATION</scope>
    <source>
        <strain evidence="7">Thoroughbred</strain>
    </source>
</reference>
<name>A0A9L0SWS2_HORSE</name>
<evidence type="ECO:0000313" key="8">
    <source>
        <dbReference type="Proteomes" id="UP000002281"/>
    </source>
</evidence>
<accession>A0A9L0SWS2</accession>
<evidence type="ECO:0000256" key="2">
    <source>
        <dbReference type="ARBA" id="ARBA00023242"/>
    </source>
</evidence>
<dbReference type="GO" id="GO:0000981">
    <property type="term" value="F:DNA-binding transcription factor activity, RNA polymerase II-specific"/>
    <property type="evidence" value="ECO:0000318"/>
    <property type="project" value="GO_Central"/>
</dbReference>
<comment type="subcellular location">
    <subcellularLocation>
        <location evidence="1 3 4">Nucleus</location>
    </subcellularLocation>
</comment>
<proteinExistence type="predicted"/>
<dbReference type="PROSITE" id="PS50071">
    <property type="entry name" value="HOMEOBOX_2"/>
    <property type="match status" value="1"/>
</dbReference>
<sequence>MCLRGLSSPAGADLTLGRCPYGVIAKGEGDDGEPEQTAPLEVRLVAGGLLHRCSTSPEGAAGAHCSAGGSPVEEDGHKEVKGTKWRGGKGKQRHKFTTDELYILNQTFEETPYPDFTTRKELAKQLRCQVYIIDNWFQNKRARLPPRERHRMFAIWKLHEFPIQGRSCLSLQDTQAESPNYTTEHNLSSTEEAVLGRAGYSSLETQEIPSQQDGPGDTMVPGIVKEPSCTLEYQGDTRSKLCPAYPFSSYKSALFFHPPTSSVQYFERDGPEKEESQHARPFILHHISTVQGERQQQQEKKAHCHHSLFQGQQANGCRCPLQQPQQLQDYQENLLFQAQYLMHLSCGDLGQQVPSLPSQEQRGFSQTNGEPLCSQLQHTPLQMVVKSRPMPLGQGMRQGAAEESHSEMHHLWDEGSAKVHCWDRDCGHRK</sequence>
<feature type="region of interest" description="Disordered" evidence="5">
    <location>
        <begin position="60"/>
        <end position="91"/>
    </location>
</feature>
<dbReference type="Ensembl" id="ENSECAT00000084516.1">
    <property type="protein sequence ID" value="ENSECAP00000079424.1"/>
    <property type="gene ID" value="ENSECAG00000045443.1"/>
</dbReference>
<dbReference type="SUPFAM" id="SSF46689">
    <property type="entry name" value="Homeodomain-like"/>
    <property type="match status" value="1"/>
</dbReference>
<evidence type="ECO:0000259" key="6">
    <source>
        <dbReference type="PROSITE" id="PS50071"/>
    </source>
</evidence>
<reference evidence="7 8" key="1">
    <citation type="journal article" date="2009" name="Science">
        <title>Genome sequence, comparative analysis, and population genetics of the domestic horse.</title>
        <authorList>
            <consortium name="Broad Institute Genome Sequencing Platform"/>
            <consortium name="Broad Institute Whole Genome Assembly Team"/>
            <person name="Wade C.M."/>
            <person name="Giulotto E."/>
            <person name="Sigurdsson S."/>
            <person name="Zoli M."/>
            <person name="Gnerre S."/>
            <person name="Imsland F."/>
            <person name="Lear T.L."/>
            <person name="Adelson D.L."/>
            <person name="Bailey E."/>
            <person name="Bellone R.R."/>
            <person name="Bloecker H."/>
            <person name="Distl O."/>
            <person name="Edgar R.C."/>
            <person name="Garber M."/>
            <person name="Leeb T."/>
            <person name="Mauceli E."/>
            <person name="MacLeod J.N."/>
            <person name="Penedo M.C.T."/>
            <person name="Raison J.M."/>
            <person name="Sharpe T."/>
            <person name="Vogel J."/>
            <person name="Andersson L."/>
            <person name="Antczak D.F."/>
            <person name="Biagi T."/>
            <person name="Binns M.M."/>
            <person name="Chowdhary B.P."/>
            <person name="Coleman S.J."/>
            <person name="Della Valle G."/>
            <person name="Fryc S."/>
            <person name="Guerin G."/>
            <person name="Hasegawa T."/>
            <person name="Hill E.W."/>
            <person name="Jurka J."/>
            <person name="Kiialainen A."/>
            <person name="Lindgren G."/>
            <person name="Liu J."/>
            <person name="Magnani E."/>
            <person name="Mickelson J.R."/>
            <person name="Murray J."/>
            <person name="Nergadze S.G."/>
            <person name="Onofrio R."/>
            <person name="Pedroni S."/>
            <person name="Piras M.F."/>
            <person name="Raudsepp T."/>
            <person name="Rocchi M."/>
            <person name="Roeed K.H."/>
            <person name="Ryder O.A."/>
            <person name="Searle S."/>
            <person name="Skow L."/>
            <person name="Swinburne J.E."/>
            <person name="Syvaenen A.C."/>
            <person name="Tozaki T."/>
            <person name="Valberg S.J."/>
            <person name="Vaudin M."/>
            <person name="White J.R."/>
            <person name="Zody M.C."/>
            <person name="Lander E.S."/>
            <person name="Lindblad-Toh K."/>
        </authorList>
    </citation>
    <scope>NUCLEOTIDE SEQUENCE [LARGE SCALE GENOMIC DNA]</scope>
    <source>
        <strain evidence="7 8">Thoroughbred</strain>
    </source>
</reference>
<keyword evidence="3 4" id="KW-0238">DNA-binding</keyword>
<dbReference type="CDD" id="cd00086">
    <property type="entry name" value="homeodomain"/>
    <property type="match status" value="1"/>
</dbReference>
<feature type="domain" description="Homeobox" evidence="6">
    <location>
        <begin position="87"/>
        <end position="147"/>
    </location>
</feature>
<evidence type="ECO:0000256" key="3">
    <source>
        <dbReference type="PROSITE-ProRule" id="PRU00108"/>
    </source>
</evidence>
<gene>
    <name evidence="7" type="primary">LOC102150428</name>
</gene>
<organism evidence="7 8">
    <name type="scientific">Equus caballus</name>
    <name type="common">Horse</name>
    <dbReference type="NCBI Taxonomy" id="9796"/>
    <lineage>
        <taxon>Eukaryota</taxon>
        <taxon>Metazoa</taxon>
        <taxon>Chordata</taxon>
        <taxon>Craniata</taxon>
        <taxon>Vertebrata</taxon>
        <taxon>Euteleostomi</taxon>
        <taxon>Mammalia</taxon>
        <taxon>Eutheria</taxon>
        <taxon>Laurasiatheria</taxon>
        <taxon>Perissodactyla</taxon>
        <taxon>Equidae</taxon>
        <taxon>Equus</taxon>
    </lineage>
</organism>
<reference evidence="7" key="3">
    <citation type="submission" date="2025-09" db="UniProtKB">
        <authorList>
            <consortium name="Ensembl"/>
        </authorList>
    </citation>
    <scope>IDENTIFICATION</scope>
    <source>
        <strain evidence="7">Thoroughbred</strain>
    </source>
</reference>
<keyword evidence="8" id="KW-1185">Reference proteome</keyword>
<dbReference type="Gene3D" id="1.10.10.60">
    <property type="entry name" value="Homeodomain-like"/>
    <property type="match status" value="1"/>
</dbReference>
<evidence type="ECO:0000313" key="7">
    <source>
        <dbReference type="Ensembl" id="ENSECAP00000079424.1"/>
    </source>
</evidence>
<dbReference type="PANTHER" id="PTHR24341:SF1">
    <property type="entry name" value="CYTOPLASMIC POLYADENYLATED HOMEOBOX-LIKE PROTEIN"/>
    <property type="match status" value="1"/>
</dbReference>
<keyword evidence="3 4" id="KW-0371">Homeobox</keyword>
<dbReference type="SMART" id="SM00389">
    <property type="entry name" value="HOX"/>
    <property type="match status" value="1"/>
</dbReference>
<dbReference type="GO" id="GO:0000978">
    <property type="term" value="F:RNA polymerase II cis-regulatory region sequence-specific DNA binding"/>
    <property type="evidence" value="ECO:0000318"/>
    <property type="project" value="GO_Central"/>
</dbReference>
<dbReference type="InterPro" id="IPR009057">
    <property type="entry name" value="Homeodomain-like_sf"/>
</dbReference>
<evidence type="ECO:0000256" key="1">
    <source>
        <dbReference type="ARBA" id="ARBA00004123"/>
    </source>
</evidence>
<dbReference type="GO" id="GO:0006357">
    <property type="term" value="P:regulation of transcription by RNA polymerase II"/>
    <property type="evidence" value="ECO:0000318"/>
    <property type="project" value="GO_Central"/>
</dbReference>
<evidence type="ECO:0000256" key="4">
    <source>
        <dbReference type="RuleBase" id="RU000682"/>
    </source>
</evidence>